<feature type="domain" description="C2H2-type" evidence="13">
    <location>
        <begin position="713"/>
        <end position="740"/>
    </location>
</feature>
<dbReference type="Gene3D" id="3.90.640.10">
    <property type="entry name" value="Actin, Chain A, domain 4"/>
    <property type="match status" value="2"/>
</dbReference>
<dbReference type="FunFam" id="3.30.420.40:FF:000122">
    <property type="entry name" value="ARP5 actin-related protein 5 homolog"/>
    <property type="match status" value="1"/>
</dbReference>
<dbReference type="SUPFAM" id="SSF53067">
    <property type="entry name" value="Actin-like ATPase domain"/>
    <property type="match status" value="2"/>
</dbReference>
<accession>A0A1V9XZP2</accession>
<keyword evidence="6" id="KW-0805">Transcription regulation</keyword>
<keyword evidence="5" id="KW-0862">Zinc</keyword>
<dbReference type="OrthoDB" id="7340501at2759"/>
<evidence type="ECO:0000256" key="4">
    <source>
        <dbReference type="ARBA" id="ARBA00022771"/>
    </source>
</evidence>
<dbReference type="STRING" id="418985.A0A1V9XZP2"/>
<sequence length="740" mass="83521">MTMESSDDERHGGTVYDIPDLFKVPDPVFGYDESFRGQAIVVDNGSFECKAGWSCDLKPRMVFRSHSTKVRGQKGSDIYVGNDIANHEASGWMPMKSPFEKNIATHPEIQEHIMDHIFTHLGFSSEHDKVDHPIVMSEPLCNPNYYRQFISELLFECYDVPSVLFGIDAAFSLEYNVPGVRDALIIGLGHSVSQVVPVINGEIGFKQARRVSYGGQNISAYLQRLLQLKHPHLAMAIGGIKADYLTHTYCRYALDYEEQVLRFRDATFAENHTVRVQLPLNAIQASTSATTTSGKMDVCLAIVHRVECVMSKRYKAKWIHKQEKLRQMLAVQEMITAEEDSRARAKTITDLGFGSLDEIEAAIAELQQTVDAVLQSELPPEVELCHFSDPDSWLAALRRAREDLKYRIAQAEIDDLPPQPSGEVETRISDVEMLDRIELIIFETEREFKRTSVLDTDNLKSSSGISQFYQLLIGAERYRAPEVLFQPSAMLGLDQAGLVETIDRVFQQMSAEDQDRVAQRVFVTGGPATLPGLQERLEREIKTLRPFGSTFSVIMAKDTALDAWNGARMVALDEKLTKFAVTKKDYDEFGPDYIKTYKCSNIYAPSPLVVPLELLSLSLTAASGSCVYSCAECAFSTTARTLYASHVRSHNKHNAKYQCRFCDFKSGNLPGVERHERIHTGDKPFLCRFCQRAFADSGNLKKHERGHTGEYPYVCDACNYKTVRRERLVKHRKNFHGLAE</sequence>
<dbReference type="FunFam" id="3.30.160.60:FF:000325">
    <property type="entry name" value="ZFP90 zinc finger protein"/>
    <property type="match status" value="1"/>
</dbReference>
<dbReference type="InterPro" id="IPR036236">
    <property type="entry name" value="Znf_C2H2_sf"/>
</dbReference>
<keyword evidence="2" id="KW-0479">Metal-binding</keyword>
<dbReference type="SMART" id="SM00268">
    <property type="entry name" value="ACTIN"/>
    <property type="match status" value="1"/>
</dbReference>
<protein>
    <submittedName>
        <fullName evidence="14">Actin-related protein 5-like</fullName>
    </submittedName>
</protein>
<comment type="similarity">
    <text evidence="11">Belongs to the actin family.</text>
</comment>
<feature type="coiled-coil region" evidence="12">
    <location>
        <begin position="356"/>
        <end position="414"/>
    </location>
</feature>
<keyword evidence="15" id="KW-1185">Reference proteome</keyword>
<dbReference type="CDD" id="cd10211">
    <property type="entry name" value="ASKHA_NBD_Arp5"/>
    <property type="match status" value="1"/>
</dbReference>
<evidence type="ECO:0000256" key="8">
    <source>
        <dbReference type="ARBA" id="ARBA00023163"/>
    </source>
</evidence>
<name>A0A1V9XZP2_9ACAR</name>
<evidence type="ECO:0000256" key="3">
    <source>
        <dbReference type="ARBA" id="ARBA00022737"/>
    </source>
</evidence>
<evidence type="ECO:0000256" key="11">
    <source>
        <dbReference type="RuleBase" id="RU000487"/>
    </source>
</evidence>
<dbReference type="Pfam" id="PF00022">
    <property type="entry name" value="Actin"/>
    <property type="match status" value="2"/>
</dbReference>
<proteinExistence type="inferred from homology"/>
<dbReference type="FunFam" id="3.30.420.40:FF:000048">
    <property type="entry name" value="ARP5 actin-related protein 5 homolog"/>
    <property type="match status" value="1"/>
</dbReference>
<dbReference type="EMBL" id="MNPL01001614">
    <property type="protein sequence ID" value="OQR78977.1"/>
    <property type="molecule type" value="Genomic_DNA"/>
</dbReference>
<evidence type="ECO:0000256" key="12">
    <source>
        <dbReference type="SAM" id="Coils"/>
    </source>
</evidence>
<evidence type="ECO:0000256" key="5">
    <source>
        <dbReference type="ARBA" id="ARBA00022833"/>
    </source>
</evidence>
<evidence type="ECO:0000313" key="15">
    <source>
        <dbReference type="Proteomes" id="UP000192247"/>
    </source>
</evidence>
<dbReference type="PROSITE" id="PS50157">
    <property type="entry name" value="ZINC_FINGER_C2H2_2"/>
    <property type="match status" value="4"/>
</dbReference>
<dbReference type="InterPro" id="IPR013087">
    <property type="entry name" value="Znf_C2H2_type"/>
</dbReference>
<dbReference type="PROSITE" id="PS00028">
    <property type="entry name" value="ZINC_FINGER_C2H2_1"/>
    <property type="match status" value="1"/>
</dbReference>
<dbReference type="SMART" id="SM00355">
    <property type="entry name" value="ZnF_C2H2"/>
    <property type="match status" value="4"/>
</dbReference>
<feature type="domain" description="C2H2-type" evidence="13">
    <location>
        <begin position="628"/>
        <end position="655"/>
    </location>
</feature>
<dbReference type="InParanoid" id="A0A1V9XZP2"/>
<gene>
    <name evidence="14" type="ORF">BIW11_06050</name>
</gene>
<evidence type="ECO:0000256" key="10">
    <source>
        <dbReference type="PROSITE-ProRule" id="PRU00042"/>
    </source>
</evidence>
<dbReference type="PANTHER" id="PTHR11937">
    <property type="entry name" value="ACTIN"/>
    <property type="match status" value="1"/>
</dbReference>
<evidence type="ECO:0000313" key="14">
    <source>
        <dbReference type="EMBL" id="OQR78977.1"/>
    </source>
</evidence>
<comment type="subcellular location">
    <subcellularLocation>
        <location evidence="1">Nucleus</location>
    </subcellularLocation>
</comment>
<dbReference type="Gene3D" id="3.30.160.60">
    <property type="entry name" value="Classic Zinc Finger"/>
    <property type="match status" value="2"/>
</dbReference>
<keyword evidence="12" id="KW-0175">Coiled coil</keyword>
<dbReference type="GO" id="GO:0008270">
    <property type="term" value="F:zinc ion binding"/>
    <property type="evidence" value="ECO:0007669"/>
    <property type="project" value="UniProtKB-KW"/>
</dbReference>
<keyword evidence="8" id="KW-0804">Transcription</keyword>
<dbReference type="FunCoup" id="A0A1V9XZP2">
    <property type="interactions" value="1156"/>
</dbReference>
<keyword evidence="7" id="KW-0238">DNA-binding</keyword>
<comment type="caution">
    <text evidence="14">The sequence shown here is derived from an EMBL/GenBank/DDBJ whole genome shotgun (WGS) entry which is preliminary data.</text>
</comment>
<feature type="domain" description="C2H2-type" evidence="13">
    <location>
        <begin position="657"/>
        <end position="684"/>
    </location>
</feature>
<dbReference type="Gene3D" id="3.30.420.40">
    <property type="match status" value="4"/>
</dbReference>
<evidence type="ECO:0000256" key="6">
    <source>
        <dbReference type="ARBA" id="ARBA00023015"/>
    </source>
</evidence>
<reference evidence="14 15" key="1">
    <citation type="journal article" date="2017" name="Gigascience">
        <title>Draft genome of the honey bee ectoparasitic mite, Tropilaelaps mercedesae, is shaped by the parasitic life history.</title>
        <authorList>
            <person name="Dong X."/>
            <person name="Armstrong S.D."/>
            <person name="Xia D."/>
            <person name="Makepeace B.L."/>
            <person name="Darby A.C."/>
            <person name="Kadowaki T."/>
        </authorList>
    </citation>
    <scope>NUCLEOTIDE SEQUENCE [LARGE SCALE GENOMIC DNA]</scope>
    <source>
        <strain evidence="14">Wuxi-XJTLU</strain>
    </source>
</reference>
<dbReference type="AlphaFoldDB" id="A0A1V9XZP2"/>
<evidence type="ECO:0000256" key="2">
    <source>
        <dbReference type="ARBA" id="ARBA00022723"/>
    </source>
</evidence>
<keyword evidence="9" id="KW-0539">Nucleus</keyword>
<dbReference type="GO" id="GO:0003677">
    <property type="term" value="F:DNA binding"/>
    <property type="evidence" value="ECO:0007669"/>
    <property type="project" value="UniProtKB-KW"/>
</dbReference>
<keyword evidence="3" id="KW-0677">Repeat</keyword>
<dbReference type="InterPro" id="IPR004000">
    <property type="entry name" value="Actin"/>
</dbReference>
<evidence type="ECO:0000256" key="1">
    <source>
        <dbReference type="ARBA" id="ARBA00004123"/>
    </source>
</evidence>
<evidence type="ECO:0000259" key="13">
    <source>
        <dbReference type="PROSITE" id="PS50157"/>
    </source>
</evidence>
<dbReference type="GO" id="GO:0005634">
    <property type="term" value="C:nucleus"/>
    <property type="evidence" value="ECO:0007669"/>
    <property type="project" value="UniProtKB-SubCell"/>
</dbReference>
<organism evidence="14 15">
    <name type="scientific">Tropilaelaps mercedesae</name>
    <dbReference type="NCBI Taxonomy" id="418985"/>
    <lineage>
        <taxon>Eukaryota</taxon>
        <taxon>Metazoa</taxon>
        <taxon>Ecdysozoa</taxon>
        <taxon>Arthropoda</taxon>
        <taxon>Chelicerata</taxon>
        <taxon>Arachnida</taxon>
        <taxon>Acari</taxon>
        <taxon>Parasitiformes</taxon>
        <taxon>Mesostigmata</taxon>
        <taxon>Gamasina</taxon>
        <taxon>Dermanyssoidea</taxon>
        <taxon>Laelapidae</taxon>
        <taxon>Tropilaelaps</taxon>
    </lineage>
</organism>
<evidence type="ECO:0000256" key="7">
    <source>
        <dbReference type="ARBA" id="ARBA00023125"/>
    </source>
</evidence>
<dbReference type="Proteomes" id="UP000192247">
    <property type="component" value="Unassembled WGS sequence"/>
</dbReference>
<dbReference type="InterPro" id="IPR043129">
    <property type="entry name" value="ATPase_NBD"/>
</dbReference>
<keyword evidence="4 10" id="KW-0863">Zinc-finger</keyword>
<feature type="domain" description="C2H2-type" evidence="13">
    <location>
        <begin position="685"/>
        <end position="712"/>
    </location>
</feature>
<dbReference type="SUPFAM" id="SSF57667">
    <property type="entry name" value="beta-beta-alpha zinc fingers"/>
    <property type="match status" value="1"/>
</dbReference>
<evidence type="ECO:0000256" key="9">
    <source>
        <dbReference type="ARBA" id="ARBA00023242"/>
    </source>
</evidence>